<gene>
    <name evidence="9" type="ORF">CTQ69_25495</name>
</gene>
<feature type="transmembrane region" description="Helical" evidence="7">
    <location>
        <begin position="293"/>
        <end position="315"/>
    </location>
</feature>
<dbReference type="SUPFAM" id="SSF103473">
    <property type="entry name" value="MFS general substrate transporter"/>
    <property type="match status" value="1"/>
</dbReference>
<dbReference type="InterPro" id="IPR051788">
    <property type="entry name" value="MFS_Transporter"/>
</dbReference>
<feature type="domain" description="Major facilitator superfamily (MFS) profile" evidence="8">
    <location>
        <begin position="7"/>
        <end position="380"/>
    </location>
</feature>
<comment type="subcellular location">
    <subcellularLocation>
        <location evidence="1">Cell inner membrane</location>
        <topology evidence="1">Multi-pass membrane protein</topology>
    </subcellularLocation>
</comment>
<feature type="transmembrane region" description="Helical" evidence="7">
    <location>
        <begin position="202"/>
        <end position="224"/>
    </location>
</feature>
<evidence type="ECO:0000256" key="1">
    <source>
        <dbReference type="ARBA" id="ARBA00004429"/>
    </source>
</evidence>
<evidence type="ECO:0000256" key="7">
    <source>
        <dbReference type="SAM" id="Phobius"/>
    </source>
</evidence>
<dbReference type="PANTHER" id="PTHR23514">
    <property type="entry name" value="BYPASS OF STOP CODON PROTEIN 6"/>
    <property type="match status" value="1"/>
</dbReference>
<dbReference type="CDD" id="cd17393">
    <property type="entry name" value="MFS_MosC_like"/>
    <property type="match status" value="1"/>
</dbReference>
<dbReference type="InterPro" id="IPR020846">
    <property type="entry name" value="MFS_dom"/>
</dbReference>
<keyword evidence="6 7" id="KW-0472">Membrane</keyword>
<feature type="transmembrane region" description="Helical" evidence="7">
    <location>
        <begin position="42"/>
        <end position="66"/>
    </location>
</feature>
<evidence type="ECO:0000256" key="3">
    <source>
        <dbReference type="ARBA" id="ARBA00022519"/>
    </source>
</evidence>
<dbReference type="InterPro" id="IPR011701">
    <property type="entry name" value="MFS"/>
</dbReference>
<reference evidence="9" key="1">
    <citation type="submission" date="2018-08" db="EMBL/GenBank/DDBJ databases">
        <authorList>
            <person name="Ashton P.M."/>
            <person name="Dallman T."/>
            <person name="Nair S."/>
            <person name="De Pinna E."/>
            <person name="Peters T."/>
            <person name="Grant K."/>
        </authorList>
    </citation>
    <scope>NUCLEOTIDE SEQUENCE [LARGE SCALE GENOMIC DNA]</scope>
    <source>
        <strain evidence="9">294779</strain>
    </source>
</reference>
<accession>A0A5Y1YDX2</accession>
<keyword evidence="3" id="KW-0997">Cell inner membrane</keyword>
<dbReference type="GO" id="GO:0005886">
    <property type="term" value="C:plasma membrane"/>
    <property type="evidence" value="ECO:0007669"/>
    <property type="project" value="UniProtKB-SubCell"/>
</dbReference>
<comment type="caution">
    <text evidence="9">The sequence shown here is derived from an EMBL/GenBank/DDBJ whole genome shotgun (WGS) entry which is preliminary data.</text>
</comment>
<feature type="transmembrane region" description="Helical" evidence="7">
    <location>
        <begin position="355"/>
        <end position="375"/>
    </location>
</feature>
<dbReference type="GO" id="GO:0022857">
    <property type="term" value="F:transmembrane transporter activity"/>
    <property type="evidence" value="ECO:0007669"/>
    <property type="project" value="InterPro"/>
</dbReference>
<keyword evidence="5 7" id="KW-1133">Transmembrane helix</keyword>
<dbReference type="InterPro" id="IPR036259">
    <property type="entry name" value="MFS_trans_sf"/>
</dbReference>
<feature type="transmembrane region" description="Helical" evidence="7">
    <location>
        <begin position="129"/>
        <end position="152"/>
    </location>
</feature>
<feature type="transmembrane region" description="Helical" evidence="7">
    <location>
        <begin position="236"/>
        <end position="257"/>
    </location>
</feature>
<keyword evidence="2" id="KW-1003">Cell membrane</keyword>
<evidence type="ECO:0000313" key="9">
    <source>
        <dbReference type="EMBL" id="ECC3917249.1"/>
    </source>
</evidence>
<organism evidence="9">
    <name type="scientific">Salmonella diarizonae</name>
    <dbReference type="NCBI Taxonomy" id="59204"/>
    <lineage>
        <taxon>Bacteria</taxon>
        <taxon>Pseudomonadati</taxon>
        <taxon>Pseudomonadota</taxon>
        <taxon>Gammaproteobacteria</taxon>
        <taxon>Enterobacterales</taxon>
        <taxon>Enterobacteriaceae</taxon>
        <taxon>Salmonella</taxon>
    </lineage>
</organism>
<dbReference type="AlphaFoldDB" id="A0A5Y1YDX2"/>
<keyword evidence="4 7" id="KW-0812">Transmembrane</keyword>
<evidence type="ECO:0000256" key="2">
    <source>
        <dbReference type="ARBA" id="ARBA00022475"/>
    </source>
</evidence>
<sequence>MERVQKSRWAVTVLFFVNGFIQGGWAVQITQLAPRFGADDIMTGRLILTFGLGALFLMPLSGILISKFGSQRNVRLFSILTSVALIPTGLVKNLTLLVVFLFILGAMIGSMNVAMNANAVIVEKKLAKAILSTSHCSWSIGLFVSGSIGGYAVKNFGYLGHIFIICTVAFSLVLLVIPFITDDNPEPKGKNNLSLYLPRRHKIYIIGIMALFGMIPECAVVDWSSRYLIKNLNTNIEVASLAFAFFACTMSIVRFAGDVIRDRYGPVNIIRISSILAAAGMLAAALSESPWQAILAFSLAGGGIANIVPVIFSSAGHQTGITAGTGISIVTSIGYLGTLMAPAPIGFFAQHFGFSAIYTSMAFILIINSVMAPLLRNKNTDKKE</sequence>
<evidence type="ECO:0000259" key="8">
    <source>
        <dbReference type="PROSITE" id="PS50850"/>
    </source>
</evidence>
<feature type="transmembrane region" description="Helical" evidence="7">
    <location>
        <begin position="158"/>
        <end position="181"/>
    </location>
</feature>
<evidence type="ECO:0000256" key="6">
    <source>
        <dbReference type="ARBA" id="ARBA00023136"/>
    </source>
</evidence>
<evidence type="ECO:0000256" key="5">
    <source>
        <dbReference type="ARBA" id="ARBA00022989"/>
    </source>
</evidence>
<proteinExistence type="predicted"/>
<dbReference type="EMBL" id="AAIBIC010000052">
    <property type="protein sequence ID" value="ECC3917249.1"/>
    <property type="molecule type" value="Genomic_DNA"/>
</dbReference>
<feature type="transmembrane region" description="Helical" evidence="7">
    <location>
        <begin position="327"/>
        <end position="349"/>
    </location>
</feature>
<dbReference type="PANTHER" id="PTHR23514:SF13">
    <property type="entry name" value="INNER MEMBRANE PROTEIN YBJJ"/>
    <property type="match status" value="1"/>
</dbReference>
<feature type="transmembrane region" description="Helical" evidence="7">
    <location>
        <begin position="269"/>
        <end position="287"/>
    </location>
</feature>
<feature type="transmembrane region" description="Helical" evidence="7">
    <location>
        <begin position="96"/>
        <end position="117"/>
    </location>
</feature>
<dbReference type="Gene3D" id="1.20.1250.20">
    <property type="entry name" value="MFS general substrate transporter like domains"/>
    <property type="match status" value="2"/>
</dbReference>
<evidence type="ECO:0000256" key="4">
    <source>
        <dbReference type="ARBA" id="ARBA00022692"/>
    </source>
</evidence>
<feature type="transmembrane region" description="Helical" evidence="7">
    <location>
        <begin position="73"/>
        <end position="90"/>
    </location>
</feature>
<name>A0A5Y1YDX2_SALDZ</name>
<protein>
    <submittedName>
        <fullName evidence="9">MFS transporter</fullName>
    </submittedName>
</protein>
<dbReference type="PROSITE" id="PS50850">
    <property type="entry name" value="MFS"/>
    <property type="match status" value="1"/>
</dbReference>
<dbReference type="Pfam" id="PF07690">
    <property type="entry name" value="MFS_1"/>
    <property type="match status" value="2"/>
</dbReference>
<dbReference type="Proteomes" id="UP000839735">
    <property type="component" value="Unassembled WGS sequence"/>
</dbReference>